<evidence type="ECO:0000256" key="3">
    <source>
        <dbReference type="ARBA" id="ARBA00022737"/>
    </source>
</evidence>
<proteinExistence type="predicted"/>
<dbReference type="SMART" id="SM00320">
    <property type="entry name" value="WD40"/>
    <property type="match status" value="6"/>
</dbReference>
<feature type="domain" description="Histone-binding protein RBBP4-like N-terminal" evidence="7">
    <location>
        <begin position="14"/>
        <end position="79"/>
    </location>
</feature>
<sequence>MSELQNEQTLSIQEEYDLWKSNVPLMYDFVSETRLLWPSLTMQWLPSDGPSAKQQMILGTHTSGSEQNYLKIASIDLPKEVSDGIDVPLVDGGEEVQQAVQSRIKINKKIPHEEEVTRARYSPKSPNIVASINGHGKVFLFDITEDSEKALRAELCFHRENGYGLAFSGLTAGELLSGSDDGTVALWDTCAIKVSSPVKVITSHTDIVNDCKWHEFDENLFGSVSEDKHLMIHDKRQNGPTCSIEQSEPFNTIAFSKHSRNLFAAAGTDSLIYLFDLRNTSKPLHSMSGHQDSVTSLEFSPHRDGILCSSGTDRRVLLWNLDQIGAEIASEDADDGVSELMMMHAGHKSGINDFSFNPNIPWLMGSAEEENIVHVWKVSEKITELGHMKHYDINSLE</sequence>
<protein>
    <submittedName>
        <fullName evidence="8">LAFE_0E00804g1_1</fullName>
    </submittedName>
</protein>
<evidence type="ECO:0000313" key="9">
    <source>
        <dbReference type="Proteomes" id="UP000190831"/>
    </source>
</evidence>
<feature type="repeat" description="WD" evidence="6">
    <location>
        <begin position="287"/>
        <end position="322"/>
    </location>
</feature>
<evidence type="ECO:0000259" key="7">
    <source>
        <dbReference type="Pfam" id="PF12265"/>
    </source>
</evidence>
<accession>A0A1G4MCB1</accession>
<gene>
    <name evidence="8" type="ORF">LAFE_0E00804G</name>
</gene>
<dbReference type="InterPro" id="IPR050459">
    <property type="entry name" value="WD_repeat_RBAP46/RBAP48/MSI1"/>
</dbReference>
<keyword evidence="3" id="KW-0677">Repeat</keyword>
<dbReference type="STRING" id="4955.A0A1G4MCB1"/>
<evidence type="ECO:0000256" key="2">
    <source>
        <dbReference type="ARBA" id="ARBA00022574"/>
    </source>
</evidence>
<dbReference type="InterPro" id="IPR022052">
    <property type="entry name" value="Histone-bd_RBBP4-like_N"/>
</dbReference>
<dbReference type="Pfam" id="PF12265">
    <property type="entry name" value="CAF1C_H4-bd"/>
    <property type="match status" value="1"/>
</dbReference>
<dbReference type="InterPro" id="IPR001680">
    <property type="entry name" value="WD40_rpt"/>
</dbReference>
<dbReference type="InterPro" id="IPR036322">
    <property type="entry name" value="WD40_repeat_dom_sf"/>
</dbReference>
<dbReference type="OMA" id="PHEEGCL"/>
<keyword evidence="5" id="KW-0539">Nucleus</keyword>
<dbReference type="Pfam" id="PF00400">
    <property type="entry name" value="WD40"/>
    <property type="match status" value="4"/>
</dbReference>
<dbReference type="PROSITE" id="PS00678">
    <property type="entry name" value="WD_REPEATS_1"/>
    <property type="match status" value="1"/>
</dbReference>
<evidence type="ECO:0000256" key="4">
    <source>
        <dbReference type="ARBA" id="ARBA00022853"/>
    </source>
</evidence>
<evidence type="ECO:0000256" key="6">
    <source>
        <dbReference type="PROSITE-ProRule" id="PRU00221"/>
    </source>
</evidence>
<dbReference type="PROSITE" id="PS50082">
    <property type="entry name" value="WD_REPEATS_2"/>
    <property type="match status" value="2"/>
</dbReference>
<feature type="repeat" description="WD" evidence="6">
    <location>
        <begin position="175"/>
        <end position="188"/>
    </location>
</feature>
<dbReference type="OrthoDB" id="427795at2759"/>
<dbReference type="InterPro" id="IPR015943">
    <property type="entry name" value="WD40/YVTN_repeat-like_dom_sf"/>
</dbReference>
<evidence type="ECO:0000256" key="1">
    <source>
        <dbReference type="ARBA" id="ARBA00004123"/>
    </source>
</evidence>
<dbReference type="Proteomes" id="UP000190831">
    <property type="component" value="Chromosome E"/>
</dbReference>
<dbReference type="PROSITE" id="PS50294">
    <property type="entry name" value="WD_REPEATS_REGION"/>
    <property type="match status" value="1"/>
</dbReference>
<dbReference type="PANTHER" id="PTHR22850">
    <property type="entry name" value="WD40 REPEAT FAMILY"/>
    <property type="match status" value="1"/>
</dbReference>
<dbReference type="GO" id="GO:0005634">
    <property type="term" value="C:nucleus"/>
    <property type="evidence" value="ECO:0007669"/>
    <property type="project" value="UniProtKB-SubCell"/>
</dbReference>
<reference evidence="9" key="1">
    <citation type="submission" date="2016-03" db="EMBL/GenBank/DDBJ databases">
        <authorList>
            <person name="Devillers H."/>
        </authorList>
    </citation>
    <scope>NUCLEOTIDE SEQUENCE [LARGE SCALE GENOMIC DNA]</scope>
</reference>
<dbReference type="GO" id="GO:0006325">
    <property type="term" value="P:chromatin organization"/>
    <property type="evidence" value="ECO:0007669"/>
    <property type="project" value="UniProtKB-KW"/>
</dbReference>
<name>A0A1G4MCB1_LACFM</name>
<dbReference type="InterPro" id="IPR019775">
    <property type="entry name" value="WD40_repeat_CS"/>
</dbReference>
<evidence type="ECO:0000256" key="5">
    <source>
        <dbReference type="ARBA" id="ARBA00023242"/>
    </source>
</evidence>
<dbReference type="AlphaFoldDB" id="A0A1G4MCB1"/>
<dbReference type="SUPFAM" id="SSF50978">
    <property type="entry name" value="WD40 repeat-like"/>
    <property type="match status" value="1"/>
</dbReference>
<evidence type="ECO:0000313" key="8">
    <source>
        <dbReference type="EMBL" id="SCW01491.1"/>
    </source>
</evidence>
<keyword evidence="4" id="KW-0156">Chromatin regulator</keyword>
<organism evidence="8 9">
    <name type="scientific">Lachancea fermentati</name>
    <name type="common">Zygosaccharomyces fermentati</name>
    <dbReference type="NCBI Taxonomy" id="4955"/>
    <lineage>
        <taxon>Eukaryota</taxon>
        <taxon>Fungi</taxon>
        <taxon>Dikarya</taxon>
        <taxon>Ascomycota</taxon>
        <taxon>Saccharomycotina</taxon>
        <taxon>Saccharomycetes</taxon>
        <taxon>Saccharomycetales</taxon>
        <taxon>Saccharomycetaceae</taxon>
        <taxon>Lachancea</taxon>
    </lineage>
</organism>
<comment type="subcellular location">
    <subcellularLocation>
        <location evidence="1">Nucleus</location>
    </subcellularLocation>
</comment>
<dbReference type="Gene3D" id="2.130.10.10">
    <property type="entry name" value="YVTN repeat-like/Quinoprotein amine dehydrogenase"/>
    <property type="match status" value="1"/>
</dbReference>
<keyword evidence="2 6" id="KW-0853">WD repeat</keyword>
<dbReference type="EMBL" id="LT598488">
    <property type="protein sequence ID" value="SCW01491.1"/>
    <property type="molecule type" value="Genomic_DNA"/>
</dbReference>
<keyword evidence="9" id="KW-1185">Reference proteome</keyword>